<dbReference type="SUPFAM" id="SSF46565">
    <property type="entry name" value="Chaperone J-domain"/>
    <property type="match status" value="1"/>
</dbReference>
<dbReference type="InterPro" id="IPR036779">
    <property type="entry name" value="LysM_dom_sf"/>
</dbReference>
<gene>
    <name evidence="3" type="ORF">CYMTET_8643</name>
</gene>
<dbReference type="Gene3D" id="3.10.350.10">
    <property type="entry name" value="LysM domain"/>
    <property type="match status" value="1"/>
</dbReference>
<dbReference type="InterPro" id="IPR018392">
    <property type="entry name" value="LysM"/>
</dbReference>
<dbReference type="SUPFAM" id="SSF54106">
    <property type="entry name" value="LysM domain"/>
    <property type="match status" value="1"/>
</dbReference>
<organism evidence="3 4">
    <name type="scientific">Cymbomonas tetramitiformis</name>
    <dbReference type="NCBI Taxonomy" id="36881"/>
    <lineage>
        <taxon>Eukaryota</taxon>
        <taxon>Viridiplantae</taxon>
        <taxon>Chlorophyta</taxon>
        <taxon>Pyramimonadophyceae</taxon>
        <taxon>Pyramimonadales</taxon>
        <taxon>Pyramimonadaceae</taxon>
        <taxon>Cymbomonas</taxon>
    </lineage>
</organism>
<evidence type="ECO:0000259" key="2">
    <source>
        <dbReference type="PROSITE" id="PS51782"/>
    </source>
</evidence>
<reference evidence="3 4" key="1">
    <citation type="journal article" date="2015" name="Genome Biol. Evol.">
        <title>Comparative Genomics of a Bacterivorous Green Alga Reveals Evolutionary Causalities and Consequences of Phago-Mixotrophic Mode of Nutrition.</title>
        <authorList>
            <person name="Burns J.A."/>
            <person name="Paasch A."/>
            <person name="Narechania A."/>
            <person name="Kim E."/>
        </authorList>
    </citation>
    <scope>NUCLEOTIDE SEQUENCE [LARGE SCALE GENOMIC DNA]</scope>
    <source>
        <strain evidence="3 4">PLY_AMNH</strain>
    </source>
</reference>
<proteinExistence type="predicted"/>
<sequence length="217" mass="23296">MGNCLANSTEELTTGTQQPRTIEVQASPQTGDGGKSSRVVHIVEAGENLFHLADVYQVEVKAIIAANDLGSNLVLHRGQQLNIPITKNTNQVGRQSASSGPQETVADPVTTTLHSPQRVTKPRASSRTFYAVLGVSEEATDKDLKVAFRNLSKKYVGQLFGTFPLNATVPWVCKYSASSPTTKACAESNSPGDQGLQTLGVLPNTKGLRREQQPLRP</sequence>
<dbReference type="AlphaFoldDB" id="A0AAE0GT23"/>
<dbReference type="InterPro" id="IPR036869">
    <property type="entry name" value="J_dom_sf"/>
</dbReference>
<feature type="compositionally biased region" description="Basic and acidic residues" evidence="1">
    <location>
        <begin position="208"/>
        <end position="217"/>
    </location>
</feature>
<feature type="region of interest" description="Disordered" evidence="1">
    <location>
        <begin position="182"/>
        <end position="217"/>
    </location>
</feature>
<feature type="compositionally biased region" description="Polar residues" evidence="1">
    <location>
        <begin position="1"/>
        <end position="30"/>
    </location>
</feature>
<keyword evidence="4" id="KW-1185">Reference proteome</keyword>
<protein>
    <recommendedName>
        <fullName evidence="2">LysM domain-containing protein</fullName>
    </recommendedName>
</protein>
<dbReference type="Gene3D" id="1.10.287.110">
    <property type="entry name" value="DnaJ domain"/>
    <property type="match status" value="1"/>
</dbReference>
<evidence type="ECO:0000256" key="1">
    <source>
        <dbReference type="SAM" id="MobiDB-lite"/>
    </source>
</evidence>
<dbReference type="InterPro" id="IPR001623">
    <property type="entry name" value="DnaJ_domain"/>
</dbReference>
<feature type="domain" description="LysM" evidence="2">
    <location>
        <begin position="39"/>
        <end position="83"/>
    </location>
</feature>
<dbReference type="SMART" id="SM00257">
    <property type="entry name" value="LysM"/>
    <property type="match status" value="1"/>
</dbReference>
<comment type="caution">
    <text evidence="3">The sequence shown here is derived from an EMBL/GenBank/DDBJ whole genome shotgun (WGS) entry which is preliminary data.</text>
</comment>
<dbReference type="PROSITE" id="PS51782">
    <property type="entry name" value="LYSM"/>
    <property type="match status" value="1"/>
</dbReference>
<evidence type="ECO:0000313" key="3">
    <source>
        <dbReference type="EMBL" id="KAK3283663.1"/>
    </source>
</evidence>
<dbReference type="EMBL" id="LGRX02002688">
    <property type="protein sequence ID" value="KAK3283663.1"/>
    <property type="molecule type" value="Genomic_DNA"/>
</dbReference>
<dbReference type="Pfam" id="PF01476">
    <property type="entry name" value="LysM"/>
    <property type="match status" value="1"/>
</dbReference>
<dbReference type="CDD" id="cd00118">
    <property type="entry name" value="LysM"/>
    <property type="match status" value="1"/>
</dbReference>
<dbReference type="Proteomes" id="UP001190700">
    <property type="component" value="Unassembled WGS sequence"/>
</dbReference>
<feature type="region of interest" description="Disordered" evidence="1">
    <location>
        <begin position="1"/>
        <end position="36"/>
    </location>
</feature>
<feature type="non-terminal residue" evidence="3">
    <location>
        <position position="217"/>
    </location>
</feature>
<name>A0AAE0GT23_9CHLO</name>
<dbReference type="CDD" id="cd06257">
    <property type="entry name" value="DnaJ"/>
    <property type="match status" value="1"/>
</dbReference>
<evidence type="ECO:0000313" key="4">
    <source>
        <dbReference type="Proteomes" id="UP001190700"/>
    </source>
</evidence>
<accession>A0AAE0GT23</accession>
<feature type="compositionally biased region" description="Polar residues" evidence="1">
    <location>
        <begin position="182"/>
        <end position="197"/>
    </location>
</feature>